<organism evidence="1 2">
    <name type="scientific">Arthrobacter russicus</name>
    <dbReference type="NCBI Taxonomy" id="172040"/>
    <lineage>
        <taxon>Bacteria</taxon>
        <taxon>Bacillati</taxon>
        <taxon>Actinomycetota</taxon>
        <taxon>Actinomycetes</taxon>
        <taxon>Micrococcales</taxon>
        <taxon>Micrococcaceae</taxon>
        <taxon>Arthrobacter</taxon>
    </lineage>
</organism>
<accession>A0ABU1JDX3</accession>
<name>A0ABU1JDX3_9MICC</name>
<proteinExistence type="predicted"/>
<evidence type="ECO:0000313" key="2">
    <source>
        <dbReference type="Proteomes" id="UP001185069"/>
    </source>
</evidence>
<reference evidence="1 2" key="1">
    <citation type="submission" date="2023-07" db="EMBL/GenBank/DDBJ databases">
        <title>Sequencing the genomes of 1000 actinobacteria strains.</title>
        <authorList>
            <person name="Klenk H.-P."/>
        </authorList>
    </citation>
    <scope>NUCLEOTIDE SEQUENCE [LARGE SCALE GENOMIC DNA]</scope>
    <source>
        <strain evidence="1 2">DSM 14555</strain>
    </source>
</reference>
<sequence>MTRQLLRPPDADRERSLGWLALWWIETLVVHGPGDVQGEPVRHGDEYSGFIVDSYALDPKGRRLVDSAFFSRPKGCNKSGLAAELALFEALGPCRFSGWAQGGETFEYLGHVYTYAPGEPMGRAVKTPFVRIMATEETQTGNVYDTIYFNLDSGPLSELKAYGLDAGLTRILLPFGGEITPSTAGSASKDGGKETFVVFDESHLYATKMLRQMYKTVTRNLVKRKRIAETWFIETTTMYLPGEESVAEETFKYAQAVNEGKARGRMRMVYDHRWSDLKDLSNLKNLEEAVNDAYGEAMDWNDLQGVIDDIFDPRRTPEESRRYFLNALTEAHNAWVTPAEMASVTDGMPGEGISTVSEGEMITLGFDGSINDDATALVGCRVSDGYLFEVRIEEIPDGPESDSWAVDTVAFDAAVSDMFARYNVVGFFADPPHWQDYIDAWEKEFGDQLRVKSNNAQASMIRWWTKNDSPMALALQRLNQHIRMGTVKMSANPQLVRHFVNARRWGRRGGIVIGKEGKHSPKKMDAAMAAALAFEARAQFLKLKEPEQPDTFVPIRVR</sequence>
<dbReference type="RefSeq" id="WP_309799785.1">
    <property type="nucleotide sequence ID" value="NZ_BAAAHY010000012.1"/>
</dbReference>
<protein>
    <recommendedName>
        <fullName evidence="3">Terminase</fullName>
    </recommendedName>
</protein>
<keyword evidence="2" id="KW-1185">Reference proteome</keyword>
<dbReference type="EMBL" id="JAVDQF010000001">
    <property type="protein sequence ID" value="MDR6270605.1"/>
    <property type="molecule type" value="Genomic_DNA"/>
</dbReference>
<evidence type="ECO:0000313" key="1">
    <source>
        <dbReference type="EMBL" id="MDR6270605.1"/>
    </source>
</evidence>
<dbReference type="Proteomes" id="UP001185069">
    <property type="component" value="Unassembled WGS sequence"/>
</dbReference>
<evidence type="ECO:0008006" key="3">
    <source>
        <dbReference type="Google" id="ProtNLM"/>
    </source>
</evidence>
<comment type="caution">
    <text evidence="1">The sequence shown here is derived from an EMBL/GenBank/DDBJ whole genome shotgun (WGS) entry which is preliminary data.</text>
</comment>
<gene>
    <name evidence="1" type="ORF">JOE69_002843</name>
</gene>